<dbReference type="EMBL" id="JAWLUP010000075">
    <property type="protein sequence ID" value="MDV7267190.1"/>
    <property type="molecule type" value="Genomic_DNA"/>
</dbReference>
<evidence type="ECO:0000313" key="2">
    <source>
        <dbReference type="EMBL" id="MDV7267190.1"/>
    </source>
</evidence>
<organism evidence="2 3">
    <name type="scientific">Rhodococcus oxybenzonivorans</name>
    <dbReference type="NCBI Taxonomy" id="1990687"/>
    <lineage>
        <taxon>Bacteria</taxon>
        <taxon>Bacillati</taxon>
        <taxon>Actinomycetota</taxon>
        <taxon>Actinomycetes</taxon>
        <taxon>Mycobacteriales</taxon>
        <taxon>Nocardiaceae</taxon>
        <taxon>Rhodococcus</taxon>
    </lineage>
</organism>
<proteinExistence type="predicted"/>
<sequence length="167" mass="18096">MTENRPDRTAPKRTRLQRVRIAWRKNLDSSEQSAVVAWTAFTLTFGGVRALTHWIKDGHGPSSGGIALGGRHFHHYNLGICALAGVGAVAVRGSEKQRRHPTVPLSYGAGLALIVDELALLLDLEDVYWAKEGRTSVDAAVIIIGFGGLMTAGLEFWPAAQRAMARP</sequence>
<keyword evidence="1" id="KW-0472">Membrane</keyword>
<keyword evidence="1" id="KW-1133">Transmembrane helix</keyword>
<dbReference type="RefSeq" id="WP_317745936.1">
    <property type="nucleotide sequence ID" value="NZ_JAWLUP010000075.1"/>
</dbReference>
<feature type="transmembrane region" description="Helical" evidence="1">
    <location>
        <begin position="105"/>
        <end position="124"/>
    </location>
</feature>
<feature type="transmembrane region" description="Helical" evidence="1">
    <location>
        <begin position="136"/>
        <end position="157"/>
    </location>
</feature>
<evidence type="ECO:0000313" key="3">
    <source>
        <dbReference type="Proteomes" id="UP001185863"/>
    </source>
</evidence>
<dbReference type="Proteomes" id="UP001185863">
    <property type="component" value="Unassembled WGS sequence"/>
</dbReference>
<gene>
    <name evidence="2" type="ORF">R4315_21920</name>
</gene>
<accession>A0AAE4V2F0</accession>
<protein>
    <recommendedName>
        <fullName evidence="4">Integral membrane protein</fullName>
    </recommendedName>
</protein>
<name>A0AAE4V2F0_9NOCA</name>
<keyword evidence="1" id="KW-0812">Transmembrane</keyword>
<comment type="caution">
    <text evidence="2">The sequence shown here is derived from an EMBL/GenBank/DDBJ whole genome shotgun (WGS) entry which is preliminary data.</text>
</comment>
<feature type="transmembrane region" description="Helical" evidence="1">
    <location>
        <begin position="75"/>
        <end position="93"/>
    </location>
</feature>
<evidence type="ECO:0008006" key="4">
    <source>
        <dbReference type="Google" id="ProtNLM"/>
    </source>
</evidence>
<dbReference type="AlphaFoldDB" id="A0AAE4V2F0"/>
<evidence type="ECO:0000256" key="1">
    <source>
        <dbReference type="SAM" id="Phobius"/>
    </source>
</evidence>
<reference evidence="2" key="1">
    <citation type="submission" date="2023-10" db="EMBL/GenBank/DDBJ databases">
        <title>Development of a sustainable strategy for remediation of hydrocarbon-contaminated territories based on the waste exchange concept.</title>
        <authorList>
            <person name="Krivoruchko A."/>
        </authorList>
    </citation>
    <scope>NUCLEOTIDE SEQUENCE</scope>
    <source>
        <strain evidence="2">IEGM 68</strain>
    </source>
</reference>
<feature type="transmembrane region" description="Helical" evidence="1">
    <location>
        <begin position="34"/>
        <end position="55"/>
    </location>
</feature>